<evidence type="ECO:0000313" key="7">
    <source>
        <dbReference type="EMBL" id="OAA44776.1"/>
    </source>
</evidence>
<protein>
    <submittedName>
        <fullName evidence="7">Something about silencing protein 10 (Sas10)</fullName>
    </submittedName>
</protein>
<dbReference type="Pfam" id="PF04000">
    <property type="entry name" value="Sas10_Utp3"/>
    <property type="match status" value="1"/>
</dbReference>
<feature type="compositionally biased region" description="Basic and acidic residues" evidence="5">
    <location>
        <begin position="472"/>
        <end position="485"/>
    </location>
</feature>
<reference evidence="7 8" key="1">
    <citation type="journal article" date="2016" name="Genome Biol. Evol.">
        <title>Divergent and convergent evolution of fungal pathogenicity.</title>
        <authorList>
            <person name="Shang Y."/>
            <person name="Xiao G."/>
            <person name="Zheng P."/>
            <person name="Cen K."/>
            <person name="Zhan S."/>
            <person name="Wang C."/>
        </authorList>
    </citation>
    <scope>NUCLEOTIDE SEQUENCE [LARGE SCALE GENOMIC DNA]</scope>
    <source>
        <strain evidence="7 8">RCEF 4871</strain>
    </source>
</reference>
<evidence type="ECO:0000313" key="8">
    <source>
        <dbReference type="Proteomes" id="UP000243498"/>
    </source>
</evidence>
<feature type="region of interest" description="Disordered" evidence="5">
    <location>
        <begin position="1"/>
        <end position="164"/>
    </location>
</feature>
<evidence type="ECO:0000256" key="5">
    <source>
        <dbReference type="SAM" id="MobiDB-lite"/>
    </source>
</evidence>
<dbReference type="GO" id="GO:0032040">
    <property type="term" value="C:small-subunit processome"/>
    <property type="evidence" value="ECO:0007669"/>
    <property type="project" value="TreeGrafter"/>
</dbReference>
<feature type="compositionally biased region" description="Acidic residues" evidence="5">
    <location>
        <begin position="117"/>
        <end position="126"/>
    </location>
</feature>
<dbReference type="STRING" id="1081105.A0A167F4A1"/>
<dbReference type="InterPro" id="IPR018972">
    <property type="entry name" value="Sas10_C_dom"/>
</dbReference>
<dbReference type="EMBL" id="AZHC01000009">
    <property type="protein sequence ID" value="OAA44776.1"/>
    <property type="molecule type" value="Genomic_DNA"/>
</dbReference>
<dbReference type="Pfam" id="PF09368">
    <property type="entry name" value="Sas10"/>
    <property type="match status" value="1"/>
</dbReference>
<keyword evidence="4" id="KW-0539">Nucleus</keyword>
<evidence type="ECO:0000256" key="4">
    <source>
        <dbReference type="ARBA" id="ARBA00023242"/>
    </source>
</evidence>
<accession>A0A167F4A1</accession>
<dbReference type="PANTHER" id="PTHR13237:SF8">
    <property type="entry name" value="SOMETHING ABOUT SILENCING PROTEIN 10"/>
    <property type="match status" value="1"/>
</dbReference>
<evidence type="ECO:0000256" key="2">
    <source>
        <dbReference type="ARBA" id="ARBA00010979"/>
    </source>
</evidence>
<comment type="caution">
    <text evidence="7">The sequence shown here is derived from an EMBL/GenBank/DDBJ whole genome shotgun (WGS) entry which is preliminary data.</text>
</comment>
<dbReference type="InterPro" id="IPR007146">
    <property type="entry name" value="Sas10/Utp3/C1D"/>
</dbReference>
<feature type="region of interest" description="Disordered" evidence="5">
    <location>
        <begin position="558"/>
        <end position="590"/>
    </location>
</feature>
<feature type="region of interest" description="Disordered" evidence="5">
    <location>
        <begin position="434"/>
        <end position="460"/>
    </location>
</feature>
<dbReference type="OrthoDB" id="1924577at2759"/>
<name>A0A167F4A1_METRR</name>
<feature type="compositionally biased region" description="Acidic residues" evidence="5">
    <location>
        <begin position="142"/>
        <end position="153"/>
    </location>
</feature>
<comment type="subcellular location">
    <subcellularLocation>
        <location evidence="1">Nucleus</location>
    </subcellularLocation>
</comment>
<keyword evidence="3" id="KW-0597">Phosphoprotein</keyword>
<dbReference type="Proteomes" id="UP000243498">
    <property type="component" value="Unassembled WGS sequence"/>
</dbReference>
<evidence type="ECO:0000256" key="3">
    <source>
        <dbReference type="ARBA" id="ARBA00022553"/>
    </source>
</evidence>
<dbReference type="OMA" id="KSMKPVW"/>
<feature type="region of interest" description="Disordered" evidence="5">
    <location>
        <begin position="472"/>
        <end position="503"/>
    </location>
</feature>
<dbReference type="GO" id="GO:0000462">
    <property type="term" value="P:maturation of SSU-rRNA from tricistronic rRNA transcript (SSU-rRNA, 5.8S rRNA, LSU-rRNA)"/>
    <property type="evidence" value="ECO:0007669"/>
    <property type="project" value="TreeGrafter"/>
</dbReference>
<evidence type="ECO:0000259" key="6">
    <source>
        <dbReference type="Pfam" id="PF09368"/>
    </source>
</evidence>
<sequence>MAKKRKVGSRNTGQNGPKEVDPTEARLGPITTYQDVADSEDEYFLNKDTITLDDEPSSKRRRQEDEDIEFSDEEILGYEDSDDDDDDDDEDGADERPSIKSKKASRKQSNDQGEPGNGDEEGEEDSGWWGSSKQEYYNADNIETEADALEEESEAKRLQQKKLSKMKEEDFVFDGDEWLTGEPKPEEGEDRVVEVLKDIEVGPEMGTEERSRLLSTRYPEFEHLASELEELHPVYLGLKEDAANQPDTSIEAVKCWVLGCYVATLASYFAILTSPARDVSKVQKPLSATDLRDHEVMETLLNCRKAWDRVKNLTAASNPEGTSTSLTSDLHNQYALDEALTAVGVAKKAKSRGRDKAAAAKEAKRLEKAKAIESSVADLYSLQLPSGKSKRKSKLASALKEDDNSDFGEEDTLDARAAADKAARKKSLKFYTSQITQKANKRSGAGRDAGGDMDIPHRERLRDRQARLIAEAEKRGKRDSKHGADLGDDSDDDDNAAANTLRNDEDEYYNMVAHKSKNKRDEKAARYAAYAAASKADRVVETEEVGEDGKRKITYAIEKNKGLAPKRSKDVRNPRVKRRKQYEAKQKKLKSMKAVWKGGEPKGGYQGEISGINVGVVKSIKL</sequence>
<gene>
    <name evidence="7" type="ORF">NOR_03530</name>
</gene>
<dbReference type="AlphaFoldDB" id="A0A167F4A1"/>
<feature type="compositionally biased region" description="Acidic residues" evidence="5">
    <location>
        <begin position="486"/>
        <end position="495"/>
    </location>
</feature>
<dbReference type="PANTHER" id="PTHR13237">
    <property type="entry name" value="SOMETHING ABOUT SILENCING PROTEIN 10-RELATED"/>
    <property type="match status" value="1"/>
</dbReference>
<organism evidence="7 8">
    <name type="scientific">Metarhizium rileyi (strain RCEF 4871)</name>
    <name type="common">Nomuraea rileyi</name>
    <dbReference type="NCBI Taxonomy" id="1649241"/>
    <lineage>
        <taxon>Eukaryota</taxon>
        <taxon>Fungi</taxon>
        <taxon>Dikarya</taxon>
        <taxon>Ascomycota</taxon>
        <taxon>Pezizomycotina</taxon>
        <taxon>Sordariomycetes</taxon>
        <taxon>Hypocreomycetidae</taxon>
        <taxon>Hypocreales</taxon>
        <taxon>Clavicipitaceae</taxon>
        <taxon>Metarhizium</taxon>
    </lineage>
</organism>
<evidence type="ECO:0000256" key="1">
    <source>
        <dbReference type="ARBA" id="ARBA00004123"/>
    </source>
</evidence>
<feature type="compositionally biased region" description="Acidic residues" evidence="5">
    <location>
        <begin position="65"/>
        <end position="93"/>
    </location>
</feature>
<comment type="similarity">
    <text evidence="2">Belongs to the SAS10 family.</text>
</comment>
<proteinExistence type="inferred from homology"/>
<feature type="domain" description="Sas10 C-terminal" evidence="6">
    <location>
        <begin position="547"/>
        <end position="622"/>
    </location>
</feature>
<keyword evidence="8" id="KW-1185">Reference proteome</keyword>